<sequence>MSRLQRQTQPEPTSRLPIEILLYIFYLCPLSDVVRLIRVNKYFYQQLHPLLFETLNFHADKSPKRSITACTLILRNPSLGRAVLRFDPAGGAKRIRIDKAEKLSQLQTNAIVHMTNLVDLNIWGCAILPQHLEQIANRPVKNLRRLTLMQVIPDDWLGVVPELIRAHPKLIELRLWPTLRADQFVDTSQPRFALNRANTPHLRSFNGSLDVLGDLLEDTEKRRRETKEPVELITHATIASPILLHEHFEDLRVLKENGSSLRSFQCHVVVGNWHAMEVIAKAMPQIEVLKLHVLASFKRDRFVEFINQVEGLEHFIHLRELHLNSRDVTAFHPTAFSKKGAERTVVEKLSQECKTLRVITMPPYRPWIMQPDGNWNVLSGQELSDHIRIVRELENTSAEIAVSVGLRLEASGPPNLPSTDINWDIHPPQEIRSPIDLFEEESHELSNAESMSGSSSDDSANLPNDNSTTLHTSTLMAEDQKSSDSEHQNAARETVRLLALHGCENLTDHIDEESFIDFPITGGAFGDVYHGNLRGGLQVAVKTPRILLHTLGENPEFLKCTEVCEGVAYLHAIGIVHGDLKGENVLISSEGAAVVSDFGGSLLKNRSLKIMPLEKGLSLTSRWAAPELFEADDEDPVNTKGSDIYALGMTILEAISGRLPWYWITRDVSIIRQVCSPTNRHKRPVDETPANSRDGDKLWNLLVSCWSFESNARPTALEVGDIVRNITPEGLKAYPPPTMGGRCALF</sequence>
<evidence type="ECO:0000313" key="5">
    <source>
        <dbReference type="Proteomes" id="UP000663841"/>
    </source>
</evidence>
<dbReference type="PROSITE" id="PS50011">
    <property type="entry name" value="PROTEIN_KINASE_DOM"/>
    <property type="match status" value="1"/>
</dbReference>
<dbReference type="EMBL" id="CAJMWW010000181">
    <property type="protein sequence ID" value="CAE6455758.1"/>
    <property type="molecule type" value="Genomic_DNA"/>
</dbReference>
<feature type="region of interest" description="Disordered" evidence="1">
    <location>
        <begin position="442"/>
        <end position="469"/>
    </location>
</feature>
<comment type="caution">
    <text evidence="4">The sequence shown here is derived from an EMBL/GenBank/DDBJ whole genome shotgun (WGS) entry which is preliminary data.</text>
</comment>
<accession>A0A8H3GLY7</accession>
<dbReference type="GO" id="GO:0004672">
    <property type="term" value="F:protein kinase activity"/>
    <property type="evidence" value="ECO:0007669"/>
    <property type="project" value="InterPro"/>
</dbReference>
<evidence type="ECO:0000256" key="1">
    <source>
        <dbReference type="SAM" id="MobiDB-lite"/>
    </source>
</evidence>
<dbReference type="SUPFAM" id="SSF52047">
    <property type="entry name" value="RNI-like"/>
    <property type="match status" value="1"/>
</dbReference>
<feature type="domain" description="Protein kinase" evidence="2">
    <location>
        <begin position="445"/>
        <end position="726"/>
    </location>
</feature>
<dbReference type="GO" id="GO:0005524">
    <property type="term" value="F:ATP binding"/>
    <property type="evidence" value="ECO:0007669"/>
    <property type="project" value="InterPro"/>
</dbReference>
<proteinExistence type="predicted"/>
<dbReference type="SUPFAM" id="SSF56112">
    <property type="entry name" value="Protein kinase-like (PK-like)"/>
    <property type="match status" value="1"/>
</dbReference>
<feature type="compositionally biased region" description="Low complexity" evidence="1">
    <location>
        <begin position="445"/>
        <end position="462"/>
    </location>
</feature>
<dbReference type="Gene3D" id="3.80.10.10">
    <property type="entry name" value="Ribonuclease Inhibitor"/>
    <property type="match status" value="1"/>
</dbReference>
<dbReference type="PROSITE" id="PS50181">
    <property type="entry name" value="FBOX"/>
    <property type="match status" value="1"/>
</dbReference>
<dbReference type="InterPro" id="IPR011009">
    <property type="entry name" value="Kinase-like_dom_sf"/>
</dbReference>
<dbReference type="SUPFAM" id="SSF81383">
    <property type="entry name" value="F-box domain"/>
    <property type="match status" value="1"/>
</dbReference>
<organism evidence="4 5">
    <name type="scientific">Rhizoctonia solani</name>
    <dbReference type="NCBI Taxonomy" id="456999"/>
    <lineage>
        <taxon>Eukaryota</taxon>
        <taxon>Fungi</taxon>
        <taxon>Dikarya</taxon>
        <taxon>Basidiomycota</taxon>
        <taxon>Agaricomycotina</taxon>
        <taxon>Agaricomycetes</taxon>
        <taxon>Cantharellales</taxon>
        <taxon>Ceratobasidiaceae</taxon>
        <taxon>Rhizoctonia</taxon>
    </lineage>
</organism>
<dbReference type="InterPro" id="IPR032675">
    <property type="entry name" value="LRR_dom_sf"/>
</dbReference>
<dbReference type="GO" id="GO:0005737">
    <property type="term" value="C:cytoplasm"/>
    <property type="evidence" value="ECO:0007669"/>
    <property type="project" value="TreeGrafter"/>
</dbReference>
<dbReference type="Gene3D" id="1.10.510.10">
    <property type="entry name" value="Transferase(Phosphotransferase) domain 1"/>
    <property type="match status" value="1"/>
</dbReference>
<dbReference type="Proteomes" id="UP000663841">
    <property type="component" value="Unassembled WGS sequence"/>
</dbReference>
<evidence type="ECO:0008006" key="6">
    <source>
        <dbReference type="Google" id="ProtNLM"/>
    </source>
</evidence>
<dbReference type="InterPro" id="IPR001810">
    <property type="entry name" value="F-box_dom"/>
</dbReference>
<reference evidence="4" key="1">
    <citation type="submission" date="2021-01" db="EMBL/GenBank/DDBJ databases">
        <authorList>
            <person name="Kaushik A."/>
        </authorList>
    </citation>
    <scope>NUCLEOTIDE SEQUENCE</scope>
    <source>
        <strain evidence="4">AG3-T5</strain>
    </source>
</reference>
<dbReference type="PANTHER" id="PTHR23257">
    <property type="entry name" value="SERINE-THREONINE PROTEIN KINASE"/>
    <property type="match status" value="1"/>
</dbReference>
<dbReference type="InterPro" id="IPR036047">
    <property type="entry name" value="F-box-like_dom_sf"/>
</dbReference>
<dbReference type="Pfam" id="PF00069">
    <property type="entry name" value="Pkinase"/>
    <property type="match status" value="1"/>
</dbReference>
<dbReference type="SMART" id="SM00220">
    <property type="entry name" value="S_TKc"/>
    <property type="match status" value="1"/>
</dbReference>
<evidence type="ECO:0000313" key="4">
    <source>
        <dbReference type="EMBL" id="CAE6455758.1"/>
    </source>
</evidence>
<dbReference type="GO" id="GO:0007165">
    <property type="term" value="P:signal transduction"/>
    <property type="evidence" value="ECO:0007669"/>
    <property type="project" value="TreeGrafter"/>
</dbReference>
<name>A0A8H3GLY7_9AGAM</name>
<evidence type="ECO:0000259" key="3">
    <source>
        <dbReference type="PROSITE" id="PS50181"/>
    </source>
</evidence>
<dbReference type="AlphaFoldDB" id="A0A8H3GLY7"/>
<evidence type="ECO:0000259" key="2">
    <source>
        <dbReference type="PROSITE" id="PS50011"/>
    </source>
</evidence>
<dbReference type="PROSITE" id="PS00108">
    <property type="entry name" value="PROTEIN_KINASE_ST"/>
    <property type="match status" value="1"/>
</dbReference>
<dbReference type="InterPro" id="IPR050167">
    <property type="entry name" value="Ser_Thr_protein_kinase"/>
</dbReference>
<dbReference type="InterPro" id="IPR000719">
    <property type="entry name" value="Prot_kinase_dom"/>
</dbReference>
<feature type="domain" description="F-box" evidence="3">
    <location>
        <begin position="10"/>
        <end position="55"/>
    </location>
</feature>
<gene>
    <name evidence="4" type="ORF">RDB_LOCUS137307</name>
</gene>
<dbReference type="InterPro" id="IPR008271">
    <property type="entry name" value="Ser/Thr_kinase_AS"/>
</dbReference>
<protein>
    <recommendedName>
        <fullName evidence="6">Protein kinase domain-containing protein</fullName>
    </recommendedName>
</protein>
<dbReference type="CDD" id="cd09917">
    <property type="entry name" value="F-box_SF"/>
    <property type="match status" value="1"/>
</dbReference>